<protein>
    <submittedName>
        <fullName evidence="2">Thioesterase</fullName>
    </submittedName>
</protein>
<evidence type="ECO:0000313" key="2">
    <source>
        <dbReference type="EMBL" id="KON85226.1"/>
    </source>
</evidence>
<dbReference type="Proteomes" id="UP000037405">
    <property type="component" value="Unassembled WGS sequence"/>
</dbReference>
<organism evidence="2 3">
    <name type="scientific">Rossellomorea marisflavi</name>
    <dbReference type="NCBI Taxonomy" id="189381"/>
    <lineage>
        <taxon>Bacteria</taxon>
        <taxon>Bacillati</taxon>
        <taxon>Bacillota</taxon>
        <taxon>Bacilli</taxon>
        <taxon>Bacillales</taxon>
        <taxon>Bacillaceae</taxon>
        <taxon>Rossellomorea</taxon>
    </lineage>
</organism>
<dbReference type="InterPro" id="IPR025540">
    <property type="entry name" value="FlK"/>
</dbReference>
<dbReference type="PANTHER" id="PTHR36934">
    <property type="entry name" value="BLR0278 PROTEIN"/>
    <property type="match status" value="1"/>
</dbReference>
<proteinExistence type="predicted"/>
<reference evidence="3" key="1">
    <citation type="submission" date="2015-07" db="EMBL/GenBank/DDBJ databases">
        <title>Fjat-14235 jcm11544.</title>
        <authorList>
            <person name="Liu B."/>
            <person name="Wang J."/>
            <person name="Zhu Y."/>
            <person name="Liu G."/>
            <person name="Chen Q."/>
            <person name="Chen Z."/>
            <person name="Lan J."/>
            <person name="Che J."/>
            <person name="Ge C."/>
            <person name="Shi H."/>
            <person name="Pan Z."/>
            <person name="Liu X."/>
        </authorList>
    </citation>
    <scope>NUCLEOTIDE SEQUENCE [LARGE SCALE GENOMIC DNA]</scope>
    <source>
        <strain evidence="3">JCM 11544</strain>
    </source>
</reference>
<dbReference type="SUPFAM" id="SSF54637">
    <property type="entry name" value="Thioesterase/thiol ester dehydrase-isomerase"/>
    <property type="match status" value="1"/>
</dbReference>
<evidence type="ECO:0000313" key="3">
    <source>
        <dbReference type="Proteomes" id="UP000037405"/>
    </source>
</evidence>
<dbReference type="PATRIC" id="fig|189381.12.peg.3044"/>
<keyword evidence="3" id="KW-1185">Reference proteome</keyword>
<sequence>MKSGLTVGHTLEIIIDVTPDMHASFEGEVVHPVYSTVQMVYHMEWVSRQIILPFLNEEEEGMGAEVKVMHRSPARTGTRLSIMATVTRMNEKGIWTEIMIRRKETDSIVGEGEVRQVVLPKQTIAERIGTD</sequence>
<dbReference type="EMBL" id="LGUE01000004">
    <property type="protein sequence ID" value="KON85226.1"/>
    <property type="molecule type" value="Genomic_DNA"/>
</dbReference>
<feature type="domain" description="Fluoroacetyl-CoA-specific thioesterase-like" evidence="1">
    <location>
        <begin position="17"/>
        <end position="121"/>
    </location>
</feature>
<dbReference type="InterPro" id="IPR029069">
    <property type="entry name" value="HotDog_dom_sf"/>
</dbReference>
<dbReference type="Gene3D" id="3.10.129.10">
    <property type="entry name" value="Hotdog Thioesterase"/>
    <property type="match status" value="1"/>
</dbReference>
<dbReference type="PANTHER" id="PTHR36934:SF1">
    <property type="entry name" value="THIOESTERASE DOMAIN-CONTAINING PROTEIN"/>
    <property type="match status" value="1"/>
</dbReference>
<dbReference type="RefSeq" id="WP_053428822.1">
    <property type="nucleotide sequence ID" value="NZ_BSED01000174.1"/>
</dbReference>
<dbReference type="AlphaFoldDB" id="A0A0M0G724"/>
<name>A0A0M0G724_9BACI</name>
<accession>A0A0M0G724</accession>
<dbReference type="InterPro" id="IPR054485">
    <property type="entry name" value="FlK-like_dom"/>
</dbReference>
<comment type="caution">
    <text evidence="2">The sequence shown here is derived from an EMBL/GenBank/DDBJ whole genome shotgun (WGS) entry which is preliminary data.</text>
</comment>
<dbReference type="OrthoDB" id="6902891at2"/>
<gene>
    <name evidence="2" type="ORF">AF331_14785</name>
</gene>
<dbReference type="STRING" id="189381.GCA_900166615_00952"/>
<dbReference type="Pfam" id="PF22636">
    <property type="entry name" value="FlK"/>
    <property type="match status" value="1"/>
</dbReference>
<evidence type="ECO:0000259" key="1">
    <source>
        <dbReference type="Pfam" id="PF22636"/>
    </source>
</evidence>